<comment type="caution">
    <text evidence="1">The sequence shown here is derived from an EMBL/GenBank/DDBJ whole genome shotgun (WGS) entry which is preliminary data.</text>
</comment>
<organism evidence="1 2">
    <name type="scientific">Symbiodinium pilosum</name>
    <name type="common">Dinoflagellate</name>
    <dbReference type="NCBI Taxonomy" id="2952"/>
    <lineage>
        <taxon>Eukaryota</taxon>
        <taxon>Sar</taxon>
        <taxon>Alveolata</taxon>
        <taxon>Dinophyceae</taxon>
        <taxon>Suessiales</taxon>
        <taxon>Symbiodiniaceae</taxon>
        <taxon>Symbiodinium</taxon>
    </lineage>
</organism>
<accession>A0A812WT70</accession>
<dbReference type="EMBL" id="CAJNIZ010044829">
    <property type="protein sequence ID" value="CAE7702394.1"/>
    <property type="molecule type" value="Genomic_DNA"/>
</dbReference>
<dbReference type="Proteomes" id="UP000649617">
    <property type="component" value="Unassembled WGS sequence"/>
</dbReference>
<reference evidence="1" key="1">
    <citation type="submission" date="2021-02" db="EMBL/GenBank/DDBJ databases">
        <authorList>
            <person name="Dougan E. K."/>
            <person name="Rhodes N."/>
            <person name="Thang M."/>
            <person name="Chan C."/>
        </authorList>
    </citation>
    <scope>NUCLEOTIDE SEQUENCE</scope>
</reference>
<evidence type="ECO:0000313" key="1">
    <source>
        <dbReference type="EMBL" id="CAE7702394.1"/>
    </source>
</evidence>
<keyword evidence="2" id="KW-1185">Reference proteome</keyword>
<dbReference type="AlphaFoldDB" id="A0A812WT70"/>
<protein>
    <submittedName>
        <fullName evidence="1">Uncharacterized protein</fullName>
    </submittedName>
</protein>
<gene>
    <name evidence="1" type="ORF">SPIL2461_LOCUS19767</name>
</gene>
<proteinExistence type="predicted"/>
<dbReference type="OrthoDB" id="437861at2759"/>
<name>A0A812WT70_SYMPI</name>
<sequence>MEVQKATFLQSLTLRQERFYEVVICNFTGRPLHLQGCKDPAARVTVAGRLLRLLPEVSPSGTVGGRTELVERVLLHQPESHPSPTVQAKFQPHSNCGDLLEFTVVYLNAEGSGVTIRVNAHDASTMRSSIQVHGQDLEGTSVVEELPRMRVRPPEGYAQTSLGVHARPDKSEPVHHLNVNDEVMLGMGPCSGRWHKITHPAEGWVQAATRDGRLILHEMVGCRPNLRQVITLRPASCRPLLQQPALVKKESPCRKTEHALFQARAAEACRLSREIARLEASGPSGTPRKSTLGVF</sequence>
<evidence type="ECO:0000313" key="2">
    <source>
        <dbReference type="Proteomes" id="UP000649617"/>
    </source>
</evidence>